<accession>A0AAV7RGU1</accession>
<evidence type="ECO:0000256" key="1">
    <source>
        <dbReference type="SAM" id="MobiDB-lite"/>
    </source>
</evidence>
<comment type="caution">
    <text evidence="2">The sequence shown here is derived from an EMBL/GenBank/DDBJ whole genome shotgun (WGS) entry which is preliminary data.</text>
</comment>
<evidence type="ECO:0000313" key="3">
    <source>
        <dbReference type="Proteomes" id="UP001066276"/>
    </source>
</evidence>
<dbReference type="Proteomes" id="UP001066276">
    <property type="component" value="Chromosome 5"/>
</dbReference>
<dbReference type="EMBL" id="JANPWB010000009">
    <property type="protein sequence ID" value="KAJ1151872.1"/>
    <property type="molecule type" value="Genomic_DNA"/>
</dbReference>
<feature type="region of interest" description="Disordered" evidence="1">
    <location>
        <begin position="1"/>
        <end position="34"/>
    </location>
</feature>
<proteinExistence type="predicted"/>
<name>A0AAV7RGU1_PLEWA</name>
<dbReference type="AlphaFoldDB" id="A0AAV7RGU1"/>
<gene>
    <name evidence="2" type="ORF">NDU88_004651</name>
</gene>
<evidence type="ECO:0000313" key="2">
    <source>
        <dbReference type="EMBL" id="KAJ1151872.1"/>
    </source>
</evidence>
<sequence>MGDLARGQGPKRPLKKRMQSQKEGCVLGRKRRERKPPVYWHDEQLATTLPASQERVAVGKINRIMSLIRTNWACISQLKKRTPAGHSRTQMAFRLTRGL</sequence>
<protein>
    <submittedName>
        <fullName evidence="2">Uncharacterized protein</fullName>
    </submittedName>
</protein>
<organism evidence="2 3">
    <name type="scientific">Pleurodeles waltl</name>
    <name type="common">Iberian ribbed newt</name>
    <dbReference type="NCBI Taxonomy" id="8319"/>
    <lineage>
        <taxon>Eukaryota</taxon>
        <taxon>Metazoa</taxon>
        <taxon>Chordata</taxon>
        <taxon>Craniata</taxon>
        <taxon>Vertebrata</taxon>
        <taxon>Euteleostomi</taxon>
        <taxon>Amphibia</taxon>
        <taxon>Batrachia</taxon>
        <taxon>Caudata</taxon>
        <taxon>Salamandroidea</taxon>
        <taxon>Salamandridae</taxon>
        <taxon>Pleurodelinae</taxon>
        <taxon>Pleurodeles</taxon>
    </lineage>
</organism>
<reference evidence="2" key="1">
    <citation type="journal article" date="2022" name="bioRxiv">
        <title>Sequencing and chromosome-scale assembly of the giantPleurodeles waltlgenome.</title>
        <authorList>
            <person name="Brown T."/>
            <person name="Elewa A."/>
            <person name="Iarovenko S."/>
            <person name="Subramanian E."/>
            <person name="Araus A.J."/>
            <person name="Petzold A."/>
            <person name="Susuki M."/>
            <person name="Suzuki K.-i.T."/>
            <person name="Hayashi T."/>
            <person name="Toyoda A."/>
            <person name="Oliveira C."/>
            <person name="Osipova E."/>
            <person name="Leigh N.D."/>
            <person name="Simon A."/>
            <person name="Yun M.H."/>
        </authorList>
    </citation>
    <scope>NUCLEOTIDE SEQUENCE</scope>
    <source>
        <strain evidence="2">20211129_DDA</strain>
        <tissue evidence="2">Liver</tissue>
    </source>
</reference>
<keyword evidence="3" id="KW-1185">Reference proteome</keyword>